<dbReference type="InterPro" id="IPR036291">
    <property type="entry name" value="NAD(P)-bd_dom_sf"/>
</dbReference>
<comment type="caution">
    <text evidence="2">The sequence shown here is derived from an EMBL/GenBank/DDBJ whole genome shotgun (WGS) entry which is preliminary data.</text>
</comment>
<dbReference type="InterPro" id="IPR047122">
    <property type="entry name" value="Trans-enoyl_RdTase-like"/>
</dbReference>
<dbReference type="AlphaFoldDB" id="A0A8H7W804"/>
<evidence type="ECO:0000313" key="3">
    <source>
        <dbReference type="Proteomes" id="UP000664132"/>
    </source>
</evidence>
<keyword evidence="1" id="KW-0560">Oxidoreductase</keyword>
<dbReference type="OrthoDB" id="9992527at2759"/>
<dbReference type="Gene3D" id="3.90.180.10">
    <property type="entry name" value="Medium-chain alcohol dehydrogenases, catalytic domain"/>
    <property type="match status" value="1"/>
</dbReference>
<dbReference type="GO" id="GO:0016651">
    <property type="term" value="F:oxidoreductase activity, acting on NAD(P)H"/>
    <property type="evidence" value="ECO:0007669"/>
    <property type="project" value="InterPro"/>
</dbReference>
<dbReference type="PANTHER" id="PTHR45348">
    <property type="entry name" value="HYPOTHETICAL OXIDOREDUCTASE (EUROFUNG)"/>
    <property type="match status" value="1"/>
</dbReference>
<dbReference type="Proteomes" id="UP000664132">
    <property type="component" value="Unassembled WGS sequence"/>
</dbReference>
<organism evidence="2 3">
    <name type="scientific">Cadophora malorum</name>
    <dbReference type="NCBI Taxonomy" id="108018"/>
    <lineage>
        <taxon>Eukaryota</taxon>
        <taxon>Fungi</taxon>
        <taxon>Dikarya</taxon>
        <taxon>Ascomycota</taxon>
        <taxon>Pezizomycotina</taxon>
        <taxon>Leotiomycetes</taxon>
        <taxon>Helotiales</taxon>
        <taxon>Ploettnerulaceae</taxon>
        <taxon>Cadophora</taxon>
    </lineage>
</organism>
<gene>
    <name evidence="2" type="ORF">IFR04_005965</name>
</gene>
<evidence type="ECO:0000313" key="2">
    <source>
        <dbReference type="EMBL" id="KAG4420881.1"/>
    </source>
</evidence>
<dbReference type="Gene3D" id="3.40.50.720">
    <property type="entry name" value="NAD(P)-binding Rossmann-like Domain"/>
    <property type="match status" value="1"/>
</dbReference>
<accession>A0A8H7W804</accession>
<evidence type="ECO:0000256" key="1">
    <source>
        <dbReference type="ARBA" id="ARBA00023002"/>
    </source>
</evidence>
<name>A0A8H7W804_9HELO</name>
<proteinExistence type="predicted"/>
<dbReference type="SUPFAM" id="SSF51735">
    <property type="entry name" value="NAD(P)-binding Rossmann-fold domains"/>
    <property type="match status" value="1"/>
</dbReference>
<dbReference type="EMBL" id="JAFJYH010000075">
    <property type="protein sequence ID" value="KAG4420881.1"/>
    <property type="molecule type" value="Genomic_DNA"/>
</dbReference>
<keyword evidence="3" id="KW-1185">Reference proteome</keyword>
<reference evidence="2" key="1">
    <citation type="submission" date="2021-02" db="EMBL/GenBank/DDBJ databases">
        <title>Genome sequence Cadophora malorum strain M34.</title>
        <authorList>
            <person name="Stefanovic E."/>
            <person name="Vu D."/>
            <person name="Scully C."/>
            <person name="Dijksterhuis J."/>
            <person name="Roader J."/>
            <person name="Houbraken J."/>
        </authorList>
    </citation>
    <scope>NUCLEOTIDE SEQUENCE</scope>
    <source>
        <strain evidence="2">M34</strain>
    </source>
</reference>
<protein>
    <submittedName>
        <fullName evidence="2">Uncharacterized protein</fullName>
    </submittedName>
</protein>
<sequence>MNPLLTYPWVFGFTWRSQAGKAHQIYSLAPRYLLGKLPSTHTLKEAITLPNNLVTVFHTLTTDLSLPLPWPKPASYIPAHADSPILIWGGSSSVGQFAVQVLRYYGYGNLLTTSSKVHHGVLKEYGARETFDYRSPTVIADILSSVPLASGGKPRIPFILDCIGSQSGSLAPLAKIAERGSKVAVLLPVIVKDAGEGGVRPEYSMDVRANADWKEGVDARGVRTHFYLDSEIMPTLLAEGVVKPNKYRIIEGKTLLERAQRAMDALRRKEVSRERLVWRVAEE</sequence>
<dbReference type="PANTHER" id="PTHR45348:SF3">
    <property type="entry name" value="ENOYL REDUCTASE (ER) DOMAIN-CONTAINING PROTEIN"/>
    <property type="match status" value="1"/>
</dbReference>
<dbReference type="CDD" id="cd08249">
    <property type="entry name" value="enoyl_reductase_like"/>
    <property type="match status" value="1"/>
</dbReference>